<evidence type="ECO:0000259" key="2">
    <source>
        <dbReference type="Pfam" id="PF00534"/>
    </source>
</evidence>
<protein>
    <submittedName>
        <fullName evidence="3">Glycosyltransferase family 4 protein</fullName>
    </submittedName>
</protein>
<name>A0ABS9Z362_9HYPH</name>
<reference evidence="3" key="1">
    <citation type="journal article" date="2022" name="ISME J.">
        <title>Identification of active gaseous-alkane degraders at natural gas seeps.</title>
        <authorList>
            <person name="Farhan Ul Haque M."/>
            <person name="Hernandez M."/>
            <person name="Crombie A.T."/>
            <person name="Murrell J.C."/>
        </authorList>
    </citation>
    <scope>NUCLEOTIDE SEQUENCE</scope>
    <source>
        <strain evidence="3">PC2</strain>
    </source>
</reference>
<evidence type="ECO:0000256" key="1">
    <source>
        <dbReference type="ARBA" id="ARBA00022679"/>
    </source>
</evidence>
<dbReference type="InterPro" id="IPR001296">
    <property type="entry name" value="Glyco_trans_1"/>
</dbReference>
<sequence length="441" mass="49650">MLRPDRTQSAGLTPAAGPRRPLVYDATHLVARLNRRALTGMDRVDLLYARRYAEDKGLAGGLHYGLREPHLWSPARLRRLVARFHRKVGEDDALPDDATWNDLRAWIADPSGQRQLPGELICRSVDEGPRALADQLFLRLIDDFGASVPEGAIYLNVAQAGFEYHRFFDWLARRPDVTPLFVVHDLLPLDHPEFFRAGYWQRFDRRVQTIVRHAKAVITTSAVVRDRLAEEYERRRKPAPPMIVRHLPSPLGARRDREDDDPLLAEAPYFVMVGTIEPRKNHQLILNIWKELGPEAPKLVLVGVDGWDHEHVLRMLDRCPALRRTVQRVSGLPRRALRRLVANARAVLMPSYAEGYGLPVVEALNLGAPLIASDIAIFHETAGASATYLSPIDGLGWKNAILDFAKPDFPRRREALRAAAGCTAPTEADYFAAIDNFIAAL</sequence>
<evidence type="ECO:0000313" key="3">
    <source>
        <dbReference type="EMBL" id="MCI4682053.1"/>
    </source>
</evidence>
<dbReference type="EMBL" id="JAIVFP010000001">
    <property type="protein sequence ID" value="MCI4682053.1"/>
    <property type="molecule type" value="Genomic_DNA"/>
</dbReference>
<gene>
    <name evidence="3" type="ORF">K2U94_04625</name>
</gene>
<dbReference type="Gene3D" id="3.40.50.2000">
    <property type="entry name" value="Glycogen Phosphorylase B"/>
    <property type="match status" value="1"/>
</dbReference>
<dbReference type="Proteomes" id="UP001139104">
    <property type="component" value="Unassembled WGS sequence"/>
</dbReference>
<dbReference type="PANTHER" id="PTHR46401:SF2">
    <property type="entry name" value="GLYCOSYLTRANSFERASE WBBK-RELATED"/>
    <property type="match status" value="1"/>
</dbReference>
<organism evidence="3 4">
    <name type="scientific">Candidatus Rhodoblastus alkanivorans</name>
    <dbReference type="NCBI Taxonomy" id="2954117"/>
    <lineage>
        <taxon>Bacteria</taxon>
        <taxon>Pseudomonadati</taxon>
        <taxon>Pseudomonadota</taxon>
        <taxon>Alphaproteobacteria</taxon>
        <taxon>Hyphomicrobiales</taxon>
        <taxon>Rhodoblastaceae</taxon>
        <taxon>Rhodoblastus</taxon>
    </lineage>
</organism>
<accession>A0ABS9Z362</accession>
<dbReference type="RefSeq" id="WP_243066087.1">
    <property type="nucleotide sequence ID" value="NZ_JAIVFK010000002.1"/>
</dbReference>
<dbReference type="Pfam" id="PF00534">
    <property type="entry name" value="Glycos_transf_1"/>
    <property type="match status" value="1"/>
</dbReference>
<proteinExistence type="predicted"/>
<dbReference type="SUPFAM" id="SSF53756">
    <property type="entry name" value="UDP-Glycosyltransferase/glycogen phosphorylase"/>
    <property type="match status" value="1"/>
</dbReference>
<dbReference type="CDD" id="cd03809">
    <property type="entry name" value="GT4_MtfB-like"/>
    <property type="match status" value="1"/>
</dbReference>
<keyword evidence="1" id="KW-0808">Transferase</keyword>
<feature type="domain" description="Glycosyl transferase family 1" evidence="2">
    <location>
        <begin position="265"/>
        <end position="383"/>
    </location>
</feature>
<dbReference type="PANTHER" id="PTHR46401">
    <property type="entry name" value="GLYCOSYLTRANSFERASE WBBK-RELATED"/>
    <property type="match status" value="1"/>
</dbReference>
<comment type="caution">
    <text evidence="3">The sequence shown here is derived from an EMBL/GenBank/DDBJ whole genome shotgun (WGS) entry which is preliminary data.</text>
</comment>
<evidence type="ECO:0000313" key="4">
    <source>
        <dbReference type="Proteomes" id="UP001139104"/>
    </source>
</evidence>
<keyword evidence="4" id="KW-1185">Reference proteome</keyword>